<organism evidence="1 2">
    <name type="scientific">Metapseudomonas otitidis</name>
    <dbReference type="NCBI Taxonomy" id="319939"/>
    <lineage>
        <taxon>Bacteria</taxon>
        <taxon>Pseudomonadati</taxon>
        <taxon>Pseudomonadota</taxon>
        <taxon>Gammaproteobacteria</taxon>
        <taxon>Pseudomonadales</taxon>
        <taxon>Pseudomonadaceae</taxon>
        <taxon>Metapseudomonas</taxon>
    </lineage>
</organism>
<dbReference type="Proteomes" id="UP000501237">
    <property type="component" value="Chromosome"/>
</dbReference>
<gene>
    <name evidence="1" type="ORF">PtoMrB4_23570</name>
</gene>
<proteinExistence type="predicted"/>
<reference evidence="1 2" key="1">
    <citation type="journal article" date="2020" name="Microbiol. Resour. Announc.">
        <title>Complete genome sequence of Pseudomonas otitidis strain MrB4, isolated from Lake Biwa in Japan.</title>
        <authorList>
            <person name="Miyazaki K."/>
            <person name="Hase E."/>
            <person name="Maruya T."/>
        </authorList>
    </citation>
    <scope>NUCLEOTIDE SEQUENCE [LARGE SCALE GENOMIC DNA]</scope>
    <source>
        <strain evidence="1 2">MrB4</strain>
    </source>
</reference>
<accession>A0A679GM84</accession>
<dbReference type="GeneID" id="57397577"/>
<evidence type="ECO:0000313" key="1">
    <source>
        <dbReference type="EMBL" id="BCA28380.1"/>
    </source>
</evidence>
<dbReference type="AlphaFoldDB" id="A0A679GM84"/>
<name>A0A679GM84_9GAMM</name>
<sequence>MQRLFNNWATTLQDPLLATAPELPVPPPMAQRLQLAAGEFCDLTLDPAGPAPEIVRVTASSGGVLTLGGRGLEGSATPTSWPAGTRVVLAATARYLEALQQPTGGQVADRFITAPVGVSTAVTADLGLVVLSSSSEEETELVFQAPAVGRMRRLDLQFFPGSSAVFRLSLTGGVVGIVSLGSGLTEITGGSVRISGLAGPVFASVFLYNDSTYGPAMDVIKYYAEESPTPPSVPS</sequence>
<evidence type="ECO:0000313" key="2">
    <source>
        <dbReference type="Proteomes" id="UP000501237"/>
    </source>
</evidence>
<dbReference type="RefSeq" id="WP_172433369.1">
    <property type="nucleotide sequence ID" value="NZ_AP022642.1"/>
</dbReference>
<protein>
    <submittedName>
        <fullName evidence="1">Uncharacterized protein</fullName>
    </submittedName>
</protein>
<dbReference type="EMBL" id="AP022642">
    <property type="protein sequence ID" value="BCA28380.1"/>
    <property type="molecule type" value="Genomic_DNA"/>
</dbReference>
<dbReference type="KEGG" id="poj:PtoMrB4_23570"/>